<reference evidence="3 5" key="2">
    <citation type="submission" date="2014-10" db="EMBL/GenBank/DDBJ databases">
        <title>Paracoccus sanguinis sp. nov., isolated from clinical specimens of New York State patients.</title>
        <authorList>
            <person name="Mingle L.A."/>
            <person name="Cole J.A."/>
            <person name="Lapierre P."/>
            <person name="Musser K.A."/>
        </authorList>
    </citation>
    <scope>NUCLEOTIDE SEQUENCE [LARGE SCALE GENOMIC DNA]</scope>
    <source>
        <strain evidence="3 5">JCM 14014</strain>
    </source>
</reference>
<feature type="chain" id="PRO_5010409273" description="DUF4440 domain-containing protein" evidence="1">
    <location>
        <begin position="24"/>
        <end position="96"/>
    </location>
</feature>
<evidence type="ECO:0000259" key="2">
    <source>
        <dbReference type="Pfam" id="PF14534"/>
    </source>
</evidence>
<dbReference type="Proteomes" id="UP000029846">
    <property type="component" value="Unassembled WGS sequence"/>
</dbReference>
<dbReference type="Proteomes" id="UP000182312">
    <property type="component" value="Unassembled WGS sequence"/>
</dbReference>
<evidence type="ECO:0000313" key="5">
    <source>
        <dbReference type="Proteomes" id="UP000029846"/>
    </source>
</evidence>
<dbReference type="EMBL" id="FOJO01000047">
    <property type="protein sequence ID" value="SFA62282.1"/>
    <property type="molecule type" value="Genomic_DNA"/>
</dbReference>
<dbReference type="Gene3D" id="3.10.450.50">
    <property type="match status" value="1"/>
</dbReference>
<organism evidence="3 5">
    <name type="scientific">Paracoccus halophilus</name>
    <dbReference type="NCBI Taxonomy" id="376733"/>
    <lineage>
        <taxon>Bacteria</taxon>
        <taxon>Pseudomonadati</taxon>
        <taxon>Pseudomonadota</taxon>
        <taxon>Alphaproteobacteria</taxon>
        <taxon>Rhodobacterales</taxon>
        <taxon>Paracoccaceae</taxon>
        <taxon>Paracoccus</taxon>
    </lineage>
</organism>
<reference evidence="4 6" key="3">
    <citation type="submission" date="2016-10" db="EMBL/GenBank/DDBJ databases">
        <authorList>
            <person name="de Groot N.N."/>
        </authorList>
    </citation>
    <scope>NUCLEOTIDE SEQUENCE [LARGE SCALE GENOMIC DNA]</scope>
    <source>
        <strain evidence="4 6">CGMCC 1.6117</strain>
    </source>
</reference>
<dbReference type="STRING" id="376733.SAMN04487972_1472"/>
<dbReference type="CDD" id="cd00531">
    <property type="entry name" value="NTF2_like"/>
    <property type="match status" value="1"/>
</dbReference>
<dbReference type="InterPro" id="IPR032710">
    <property type="entry name" value="NTF2-like_dom_sf"/>
</dbReference>
<gene>
    <name evidence="3" type="ORF">IT41_18210</name>
    <name evidence="4" type="ORF">SAMN04487972_1472</name>
</gene>
<dbReference type="AlphaFoldDB" id="A0A099EW04"/>
<evidence type="ECO:0000313" key="3">
    <source>
        <dbReference type="EMBL" id="KGJ02157.1"/>
    </source>
</evidence>
<dbReference type="SUPFAM" id="SSF54427">
    <property type="entry name" value="NTF2-like"/>
    <property type="match status" value="1"/>
</dbReference>
<feature type="signal peptide" evidence="1">
    <location>
        <begin position="1"/>
        <end position="23"/>
    </location>
</feature>
<feature type="domain" description="DUF4440" evidence="2">
    <location>
        <begin position="40"/>
        <end position="85"/>
    </location>
</feature>
<evidence type="ECO:0000313" key="6">
    <source>
        <dbReference type="Proteomes" id="UP000182312"/>
    </source>
</evidence>
<keyword evidence="5" id="KW-1185">Reference proteome</keyword>
<protein>
    <recommendedName>
        <fullName evidence="2">DUF4440 domain-containing protein</fullName>
    </recommendedName>
</protein>
<reference evidence="3 5" key="1">
    <citation type="submission" date="2014-09" db="EMBL/GenBank/DDBJ databases">
        <authorList>
            <person name="McGinnis J.M."/>
            <person name="Wolfgang W.J."/>
        </authorList>
    </citation>
    <scope>NUCLEOTIDE SEQUENCE [LARGE SCALE GENOMIC DNA]</scope>
    <source>
        <strain evidence="3 5">JCM 14014</strain>
    </source>
</reference>
<keyword evidence="1" id="KW-0732">Signal</keyword>
<proteinExistence type="predicted"/>
<evidence type="ECO:0000256" key="1">
    <source>
        <dbReference type="SAM" id="SignalP"/>
    </source>
</evidence>
<sequence>MKSNIIFAAALALTPLAATIAIAQDATAGAAEEHADAQTIQAIHEEWAELIAEKDSAAIGTLYAEDAVLMAPGEAVVEGAAAIEARWARQLTLDGF</sequence>
<dbReference type="EMBL" id="JRKN01000044">
    <property type="protein sequence ID" value="KGJ02157.1"/>
    <property type="molecule type" value="Genomic_DNA"/>
</dbReference>
<accession>A0A099EW04</accession>
<name>A0A099EW04_9RHOB</name>
<evidence type="ECO:0000313" key="4">
    <source>
        <dbReference type="EMBL" id="SFA62282.1"/>
    </source>
</evidence>
<dbReference type="Pfam" id="PF14534">
    <property type="entry name" value="DUF4440"/>
    <property type="match status" value="1"/>
</dbReference>
<dbReference type="RefSeq" id="WP_036743849.1">
    <property type="nucleotide sequence ID" value="NZ_FOJO01000047.1"/>
</dbReference>
<dbReference type="InterPro" id="IPR027843">
    <property type="entry name" value="DUF4440"/>
</dbReference>